<keyword evidence="7" id="KW-1185">Reference proteome</keyword>
<organism evidence="6 7">
    <name type="scientific">Onchocerca ochengi</name>
    <name type="common">Filarial nematode worm</name>
    <dbReference type="NCBI Taxonomy" id="42157"/>
    <lineage>
        <taxon>Eukaryota</taxon>
        <taxon>Metazoa</taxon>
        <taxon>Ecdysozoa</taxon>
        <taxon>Nematoda</taxon>
        <taxon>Chromadorea</taxon>
        <taxon>Rhabditida</taxon>
        <taxon>Spirurina</taxon>
        <taxon>Spiruromorpha</taxon>
        <taxon>Filarioidea</taxon>
        <taxon>Onchocercidae</taxon>
        <taxon>Onchocerca</taxon>
    </lineage>
</organism>
<dbReference type="PANTHER" id="PTHR46219">
    <property type="entry name" value="PROTEIN CBG11138"/>
    <property type="match status" value="1"/>
</dbReference>
<dbReference type="SMART" id="SM00254">
    <property type="entry name" value="ShKT"/>
    <property type="match status" value="3"/>
</dbReference>
<dbReference type="AlphaFoldDB" id="A0A3P6UBH0"/>
<dbReference type="Proteomes" id="UP000271087">
    <property type="component" value="Unassembled WGS sequence"/>
</dbReference>
<feature type="domain" description="ShKT" evidence="5">
    <location>
        <begin position="110"/>
        <end position="144"/>
    </location>
</feature>
<keyword evidence="1" id="KW-0732">Signal</keyword>
<feature type="region of interest" description="Disordered" evidence="4">
    <location>
        <begin position="1"/>
        <end position="100"/>
    </location>
</feature>
<name>A0A3P6UBH0_ONCOC</name>
<sequence length="247" mass="26781">DVTEPTNDVTEPTNDVTEPANDVTKPANDVTEPVDDVTKPANDVTEPTDDVTEPANDVTVPTGDVTEATNDVTEPTNDVTEPTNDVTVPTGDITVPADITTQPTTLPGECYDRIPNCLKYNFLCKNDLYQPLMSSLCQLTCGYCEISSSIITPEICQDLAAPDKPSDCPLHSNLCNHPIYKELMKEQCPKTCGFCDSTISTTSTSPICEDKKGIDGRSNCNDLRYLCCVPLYMPLISVQCPRTCGLC</sequence>
<feature type="non-terminal residue" evidence="6">
    <location>
        <position position="1"/>
    </location>
</feature>
<feature type="disulfide bond" evidence="3">
    <location>
        <begin position="110"/>
        <end position="144"/>
    </location>
</feature>
<evidence type="ECO:0000256" key="1">
    <source>
        <dbReference type="ARBA" id="ARBA00022729"/>
    </source>
</evidence>
<comment type="caution">
    <text evidence="3">Lacks conserved residue(s) required for the propagation of feature annotation.</text>
</comment>
<reference evidence="6 7" key="1">
    <citation type="submission" date="2018-08" db="EMBL/GenBank/DDBJ databases">
        <authorList>
            <person name="Laetsch R D."/>
            <person name="Stevens L."/>
            <person name="Kumar S."/>
            <person name="Blaxter L. M."/>
        </authorList>
    </citation>
    <scope>NUCLEOTIDE SEQUENCE [LARGE SCALE GENOMIC DNA]</scope>
</reference>
<evidence type="ECO:0000259" key="5">
    <source>
        <dbReference type="PROSITE" id="PS51670"/>
    </source>
</evidence>
<evidence type="ECO:0000313" key="7">
    <source>
        <dbReference type="Proteomes" id="UP000271087"/>
    </source>
</evidence>
<dbReference type="FunFam" id="1.10.10.1940:FF:000002">
    <property type="entry name" value="PHAryngeal gland Toxin-related"/>
    <property type="match status" value="1"/>
</dbReference>
<dbReference type="EMBL" id="UYRW01003422">
    <property type="protein sequence ID" value="VDK88970.1"/>
    <property type="molecule type" value="Genomic_DNA"/>
</dbReference>
<gene>
    <name evidence="6" type="ORF">NOO_LOCUS8327</name>
</gene>
<protein>
    <recommendedName>
        <fullName evidence="5">ShKT domain-containing protein</fullName>
    </recommendedName>
</protein>
<dbReference type="PROSITE" id="PS51670">
    <property type="entry name" value="SHKT"/>
    <property type="match status" value="3"/>
</dbReference>
<dbReference type="InterPro" id="IPR003582">
    <property type="entry name" value="ShKT_dom"/>
</dbReference>
<evidence type="ECO:0000256" key="3">
    <source>
        <dbReference type="PROSITE-ProRule" id="PRU01005"/>
    </source>
</evidence>
<feature type="compositionally biased region" description="Polar residues" evidence="4">
    <location>
        <begin position="67"/>
        <end position="87"/>
    </location>
</feature>
<feature type="compositionally biased region" description="Polar residues" evidence="4">
    <location>
        <begin position="1"/>
        <end position="16"/>
    </location>
</feature>
<feature type="domain" description="ShKT" evidence="5">
    <location>
        <begin position="208"/>
        <end position="247"/>
    </location>
</feature>
<dbReference type="Gene3D" id="1.10.10.1940">
    <property type="match status" value="3"/>
</dbReference>
<evidence type="ECO:0000256" key="4">
    <source>
        <dbReference type="SAM" id="MobiDB-lite"/>
    </source>
</evidence>
<accession>A0A3P6UBH0</accession>
<feature type="domain" description="ShKT" evidence="5">
    <location>
        <begin position="156"/>
        <end position="195"/>
    </location>
</feature>
<proteinExistence type="predicted"/>
<dbReference type="Pfam" id="PF01549">
    <property type="entry name" value="ShK"/>
    <property type="match status" value="3"/>
</dbReference>
<evidence type="ECO:0000313" key="6">
    <source>
        <dbReference type="EMBL" id="VDK88970.1"/>
    </source>
</evidence>
<evidence type="ECO:0000256" key="2">
    <source>
        <dbReference type="ARBA" id="ARBA00023157"/>
    </source>
</evidence>
<dbReference type="Pfam" id="PF20678">
    <property type="entry name" value="HV_Gp350_C-term"/>
    <property type="match status" value="1"/>
</dbReference>
<keyword evidence="2 3" id="KW-1015">Disulfide bond</keyword>
<dbReference type="OrthoDB" id="5863778at2759"/>
<dbReference type="PANTHER" id="PTHR46219:SF5">
    <property type="entry name" value="SHKT DOMAIN-CONTAINING PROTEIN"/>
    <property type="match status" value="1"/>
</dbReference>